<protein>
    <submittedName>
        <fullName evidence="1">Uncharacterized protein</fullName>
    </submittedName>
</protein>
<organism evidence="1 2">
    <name type="scientific">Nepenthes gracilis</name>
    <name type="common">Slender pitcher plant</name>
    <dbReference type="NCBI Taxonomy" id="150966"/>
    <lineage>
        <taxon>Eukaryota</taxon>
        <taxon>Viridiplantae</taxon>
        <taxon>Streptophyta</taxon>
        <taxon>Embryophyta</taxon>
        <taxon>Tracheophyta</taxon>
        <taxon>Spermatophyta</taxon>
        <taxon>Magnoliopsida</taxon>
        <taxon>eudicotyledons</taxon>
        <taxon>Gunneridae</taxon>
        <taxon>Pentapetalae</taxon>
        <taxon>Caryophyllales</taxon>
        <taxon>Nepenthaceae</taxon>
        <taxon>Nepenthes</taxon>
    </lineage>
</organism>
<name>A0AAD3XZS4_NEPGR</name>
<dbReference type="EMBL" id="BSYO01000024">
    <property type="protein sequence ID" value="GMH22319.1"/>
    <property type="molecule type" value="Genomic_DNA"/>
</dbReference>
<gene>
    <name evidence="1" type="ORF">Nepgr_024162</name>
</gene>
<proteinExistence type="predicted"/>
<evidence type="ECO:0000313" key="1">
    <source>
        <dbReference type="EMBL" id="GMH22319.1"/>
    </source>
</evidence>
<sequence>MRMRSWIRERAFAAMVDQFEPWAKGQCSPKSFLIGRFDRSSILRNNELWKKLLQGSEKNLDSDGLKADNGHNSSVLLKDILQNGYLDCIICIVPLKRRSSVQDAYSECRFCLQILETLSYPLLPFWFLLWDQELLQFVLMHRWLHSLRMMV</sequence>
<dbReference type="Proteomes" id="UP001279734">
    <property type="component" value="Unassembled WGS sequence"/>
</dbReference>
<dbReference type="AlphaFoldDB" id="A0AAD3XZS4"/>
<reference evidence="1" key="1">
    <citation type="submission" date="2023-05" db="EMBL/GenBank/DDBJ databases">
        <title>Nepenthes gracilis genome sequencing.</title>
        <authorList>
            <person name="Fukushima K."/>
        </authorList>
    </citation>
    <scope>NUCLEOTIDE SEQUENCE</scope>
    <source>
        <strain evidence="1">SING2019-196</strain>
    </source>
</reference>
<accession>A0AAD3XZS4</accession>
<comment type="caution">
    <text evidence="1">The sequence shown here is derived from an EMBL/GenBank/DDBJ whole genome shotgun (WGS) entry which is preliminary data.</text>
</comment>
<keyword evidence="2" id="KW-1185">Reference proteome</keyword>
<evidence type="ECO:0000313" key="2">
    <source>
        <dbReference type="Proteomes" id="UP001279734"/>
    </source>
</evidence>